<accession>A0ABQ5RLE4</accession>
<name>A0ABQ5RLE4_9MICO</name>
<evidence type="ECO:0000256" key="1">
    <source>
        <dbReference type="SAM" id="Coils"/>
    </source>
</evidence>
<organism evidence="2 3">
    <name type="scientific">Brachybacterium conglomeratum</name>
    <dbReference type="NCBI Taxonomy" id="47846"/>
    <lineage>
        <taxon>Bacteria</taxon>
        <taxon>Bacillati</taxon>
        <taxon>Actinomycetota</taxon>
        <taxon>Actinomycetes</taxon>
        <taxon>Micrococcales</taxon>
        <taxon>Dermabacteraceae</taxon>
        <taxon>Brachybacterium</taxon>
    </lineage>
</organism>
<evidence type="ECO:0008006" key="4">
    <source>
        <dbReference type="Google" id="ProtNLM"/>
    </source>
</evidence>
<comment type="caution">
    <text evidence="2">The sequence shown here is derived from an EMBL/GenBank/DDBJ whole genome shotgun (WGS) entry which is preliminary data.</text>
</comment>
<sequence>MTWDDTYRDHEIWQNAKIANEELATTIAQQESQAADESFQLQALLSHVEGCSDSPHPSISQAHLDQVNTTVSQIRNLLPDRLDAVFTRSGGQLSPFLSLAQAVRSWPAPGGSRLNGLGKRADAVEQTFLALDRQISTRLEELEHELTKSNEETTHLLVQHKADTNEAAKAATFDLNQKMATIAAELERIKKDAAAAEATTENQKARLDEALNTHQERFSELQEQRTANWNNFLSENRLFAFKGVGGV</sequence>
<dbReference type="GeneID" id="78122707"/>
<gene>
    <name evidence="2" type="ORF">BCONGLO52_33330</name>
</gene>
<dbReference type="Proteomes" id="UP001144451">
    <property type="component" value="Unassembled WGS sequence"/>
</dbReference>
<evidence type="ECO:0000313" key="3">
    <source>
        <dbReference type="Proteomes" id="UP001144451"/>
    </source>
</evidence>
<protein>
    <recommendedName>
        <fullName evidence="4">Exonuclease SbcC</fullName>
    </recommendedName>
</protein>
<keyword evidence="1" id="KW-0175">Coiled coil</keyword>
<reference evidence="2" key="1">
    <citation type="submission" date="2022-12" db="EMBL/GenBank/DDBJ databases">
        <title>Reference genome sequencing for broad-spectrum identification of bacterial and archaeal isolates by mass spectrometry.</title>
        <authorList>
            <person name="Sekiguchi Y."/>
            <person name="Tourlousse D.M."/>
        </authorList>
    </citation>
    <scope>NUCLEOTIDE SEQUENCE</scope>
    <source>
        <strain evidence="2">5-2</strain>
    </source>
</reference>
<evidence type="ECO:0000313" key="2">
    <source>
        <dbReference type="EMBL" id="GLI32492.1"/>
    </source>
</evidence>
<keyword evidence="3" id="KW-1185">Reference proteome</keyword>
<dbReference type="RefSeq" id="WP_126988922.1">
    <property type="nucleotide sequence ID" value="NZ_BSDQ01000001.1"/>
</dbReference>
<feature type="coiled-coil region" evidence="1">
    <location>
        <begin position="132"/>
        <end position="224"/>
    </location>
</feature>
<dbReference type="EMBL" id="BSDQ01000001">
    <property type="protein sequence ID" value="GLI32492.1"/>
    <property type="molecule type" value="Genomic_DNA"/>
</dbReference>
<proteinExistence type="predicted"/>